<organism evidence="1 2">
    <name type="scientific">Brassica campestris</name>
    <name type="common">Field mustard</name>
    <dbReference type="NCBI Taxonomy" id="3711"/>
    <lineage>
        <taxon>Eukaryota</taxon>
        <taxon>Viridiplantae</taxon>
        <taxon>Streptophyta</taxon>
        <taxon>Embryophyta</taxon>
        <taxon>Tracheophyta</taxon>
        <taxon>Spermatophyta</taxon>
        <taxon>Magnoliopsida</taxon>
        <taxon>eudicotyledons</taxon>
        <taxon>Gunneridae</taxon>
        <taxon>Pentapetalae</taxon>
        <taxon>rosids</taxon>
        <taxon>malvids</taxon>
        <taxon>Brassicales</taxon>
        <taxon>Brassicaceae</taxon>
        <taxon>Brassiceae</taxon>
        <taxon>Brassica</taxon>
    </lineage>
</organism>
<protein>
    <submittedName>
        <fullName evidence="1">Uncharacterized protein</fullName>
    </submittedName>
</protein>
<dbReference type="Proteomes" id="UP000694005">
    <property type="component" value="Chromosome A10"/>
</dbReference>
<evidence type="ECO:0000313" key="2">
    <source>
        <dbReference type="Proteomes" id="UP000694005"/>
    </source>
</evidence>
<name>A0A8D9MIJ3_BRACM</name>
<evidence type="ECO:0000313" key="1">
    <source>
        <dbReference type="EMBL" id="CAG7910750.1"/>
    </source>
</evidence>
<gene>
    <name evidence="1" type="ORF">BRAPAZ1V2_A10P19960.2</name>
</gene>
<proteinExistence type="predicted"/>
<dbReference type="EMBL" id="LS974626">
    <property type="protein sequence ID" value="CAG7910750.1"/>
    <property type="molecule type" value="Genomic_DNA"/>
</dbReference>
<sequence>MYAHLAAAQMATAVKFEDSSETSSSHGGITTSEAVLVSPMPKLNVDVATSMFFC</sequence>
<accession>A0A8D9MIJ3</accession>
<reference evidence="1 2" key="1">
    <citation type="submission" date="2021-07" db="EMBL/GenBank/DDBJ databases">
        <authorList>
            <consortium name="Genoscope - CEA"/>
            <person name="William W."/>
        </authorList>
    </citation>
    <scope>NUCLEOTIDE SEQUENCE [LARGE SCALE GENOMIC DNA]</scope>
</reference>
<dbReference type="AlphaFoldDB" id="A0A8D9MIJ3"/>
<dbReference type="Gramene" id="A10p19960.2_BraZ1">
    <property type="protein sequence ID" value="A10p19960.2_BraZ1.CDS.1"/>
    <property type="gene ID" value="A10g19960.2_BraZ1"/>
</dbReference>